<accession>A0AAV2ES79</accession>
<evidence type="ECO:0000259" key="1">
    <source>
        <dbReference type="Pfam" id="PF03732"/>
    </source>
</evidence>
<feature type="domain" description="Retrotransposon gag" evidence="1">
    <location>
        <begin position="169"/>
        <end position="220"/>
    </location>
</feature>
<protein>
    <recommendedName>
        <fullName evidence="1">Retrotransposon gag domain-containing protein</fullName>
    </recommendedName>
</protein>
<dbReference type="Proteomes" id="UP001497516">
    <property type="component" value="Chromosome 5"/>
</dbReference>
<keyword evidence="3" id="KW-1185">Reference proteome</keyword>
<dbReference type="EMBL" id="OZ034818">
    <property type="protein sequence ID" value="CAL1388463.1"/>
    <property type="molecule type" value="Genomic_DNA"/>
</dbReference>
<gene>
    <name evidence="2" type="ORF">LTRI10_LOCUS29391</name>
</gene>
<name>A0AAV2ES79_9ROSI</name>
<evidence type="ECO:0000313" key="2">
    <source>
        <dbReference type="EMBL" id="CAL1388463.1"/>
    </source>
</evidence>
<dbReference type="PANTHER" id="PTHR33223">
    <property type="entry name" value="CCHC-TYPE DOMAIN-CONTAINING PROTEIN"/>
    <property type="match status" value="1"/>
</dbReference>
<dbReference type="AlphaFoldDB" id="A0AAV2ES79"/>
<dbReference type="PANTHER" id="PTHR33223:SF11">
    <property type="entry name" value="ELEMENT PROTEIN, PUTATIVE-RELATED"/>
    <property type="match status" value="1"/>
</dbReference>
<evidence type="ECO:0000313" key="3">
    <source>
        <dbReference type="Proteomes" id="UP001497516"/>
    </source>
</evidence>
<reference evidence="2 3" key="1">
    <citation type="submission" date="2024-04" db="EMBL/GenBank/DDBJ databases">
        <authorList>
            <person name="Fracassetti M."/>
        </authorList>
    </citation>
    <scope>NUCLEOTIDE SEQUENCE [LARGE SCALE GENOMIC DNA]</scope>
</reference>
<organism evidence="2 3">
    <name type="scientific">Linum trigynum</name>
    <dbReference type="NCBI Taxonomy" id="586398"/>
    <lineage>
        <taxon>Eukaryota</taxon>
        <taxon>Viridiplantae</taxon>
        <taxon>Streptophyta</taxon>
        <taxon>Embryophyta</taxon>
        <taxon>Tracheophyta</taxon>
        <taxon>Spermatophyta</taxon>
        <taxon>Magnoliopsida</taxon>
        <taxon>eudicotyledons</taxon>
        <taxon>Gunneridae</taxon>
        <taxon>Pentapetalae</taxon>
        <taxon>rosids</taxon>
        <taxon>fabids</taxon>
        <taxon>Malpighiales</taxon>
        <taxon>Linaceae</taxon>
        <taxon>Linum</taxon>
    </lineage>
</organism>
<sequence length="228" mass="25974">MTRSNSAPLVPLDENINRTLQLLARKRELAEARRRSEERGQQFCHGVSGVEVEGVEGEFDIGVEMAKNQQGGGAAQSHNQNDEAAEEEAPRTMCYYMAPWLEDIQSPILHPLVAANNFEIKPTLVTMIQNNVLFHGRKSESPREHVQRFLELARSLKINGVSAEGLQLRLFPYSLSGKALRWLNNRLPRSITSWDDLINKFRTHYCPPSKTAEWRNKITHSSKTKMRP</sequence>
<proteinExistence type="predicted"/>
<dbReference type="Pfam" id="PF03732">
    <property type="entry name" value="Retrotrans_gag"/>
    <property type="match status" value="1"/>
</dbReference>
<dbReference type="InterPro" id="IPR005162">
    <property type="entry name" value="Retrotrans_gag_dom"/>
</dbReference>